<proteinExistence type="predicted"/>
<reference evidence="1 2" key="1">
    <citation type="journal article" date="2009" name="Nature">
        <title>The Sorghum bicolor genome and the diversification of grasses.</title>
        <authorList>
            <person name="Paterson A.H."/>
            <person name="Bowers J.E."/>
            <person name="Bruggmann R."/>
            <person name="Dubchak I."/>
            <person name="Grimwood J."/>
            <person name="Gundlach H."/>
            <person name="Haberer G."/>
            <person name="Hellsten U."/>
            <person name="Mitros T."/>
            <person name="Poliakov A."/>
            <person name="Schmutz J."/>
            <person name="Spannagl M."/>
            <person name="Tang H."/>
            <person name="Wang X."/>
            <person name="Wicker T."/>
            <person name="Bharti A.K."/>
            <person name="Chapman J."/>
            <person name="Feltus F.A."/>
            <person name="Gowik U."/>
            <person name="Grigoriev I.V."/>
            <person name="Lyons E."/>
            <person name="Maher C.A."/>
            <person name="Martis M."/>
            <person name="Narechania A."/>
            <person name="Otillar R.P."/>
            <person name="Penning B.W."/>
            <person name="Salamov A.A."/>
            <person name="Wang Y."/>
            <person name="Zhang L."/>
            <person name="Carpita N.C."/>
            <person name="Freeling M."/>
            <person name="Gingle A.R."/>
            <person name="Hash C.T."/>
            <person name="Keller B."/>
            <person name="Klein P."/>
            <person name="Kresovich S."/>
            <person name="McCann M.C."/>
            <person name="Ming R."/>
            <person name="Peterson D.G."/>
            <person name="Mehboob-ur-Rahman"/>
            <person name="Ware D."/>
            <person name="Westhoff P."/>
            <person name="Mayer K.F."/>
            <person name="Messing J."/>
            <person name="Rokhsar D.S."/>
        </authorList>
    </citation>
    <scope>NUCLEOTIDE SEQUENCE [LARGE SCALE GENOMIC DNA]</scope>
    <source>
        <strain evidence="2">cv. BTx623</strain>
    </source>
</reference>
<dbReference type="AlphaFoldDB" id="A0A1B6QAE3"/>
<gene>
    <name evidence="1" type="ORF">SORBI_3002G101600</name>
</gene>
<sequence length="122" mass="13125">MVCEPVTAQAAAGEAQRCRAGVGGAVGAPLASARVHPHMTSSCRPSGSAVSQRPCMHRRWAARHISILFLAVHKVVQIRKARTNPSDVLGHIIQIRENVMDVSHAKYEAKSARLAPKGIKFV</sequence>
<reference evidence="2" key="2">
    <citation type="journal article" date="2018" name="Plant J.">
        <title>The Sorghum bicolor reference genome: improved assembly, gene annotations, a transcriptome atlas, and signatures of genome organization.</title>
        <authorList>
            <person name="McCormick R.F."/>
            <person name="Truong S.K."/>
            <person name="Sreedasyam A."/>
            <person name="Jenkins J."/>
            <person name="Shu S."/>
            <person name="Sims D."/>
            <person name="Kennedy M."/>
            <person name="Amirebrahimi M."/>
            <person name="Weers B.D."/>
            <person name="McKinley B."/>
            <person name="Mattison A."/>
            <person name="Morishige D.T."/>
            <person name="Grimwood J."/>
            <person name="Schmutz J."/>
            <person name="Mullet J.E."/>
        </authorList>
    </citation>
    <scope>NUCLEOTIDE SEQUENCE [LARGE SCALE GENOMIC DNA]</scope>
    <source>
        <strain evidence="2">cv. BTx623</strain>
    </source>
</reference>
<accession>A0A1B6QAE3</accession>
<protein>
    <submittedName>
        <fullName evidence="1">Uncharacterized protein</fullName>
    </submittedName>
</protein>
<keyword evidence="2" id="KW-1185">Reference proteome</keyword>
<evidence type="ECO:0000313" key="2">
    <source>
        <dbReference type="Proteomes" id="UP000000768"/>
    </source>
</evidence>
<dbReference type="EMBL" id="CM000761">
    <property type="protein sequence ID" value="KXG34861.1"/>
    <property type="molecule type" value="Genomic_DNA"/>
</dbReference>
<dbReference type="Gramene" id="KXG34861">
    <property type="protein sequence ID" value="KXG34861"/>
    <property type="gene ID" value="SORBI_3002G101600"/>
</dbReference>
<dbReference type="InParanoid" id="A0A1B6QAE3"/>
<evidence type="ECO:0000313" key="1">
    <source>
        <dbReference type="EMBL" id="KXG34861.1"/>
    </source>
</evidence>
<organism evidence="1 2">
    <name type="scientific">Sorghum bicolor</name>
    <name type="common">Sorghum</name>
    <name type="synonym">Sorghum vulgare</name>
    <dbReference type="NCBI Taxonomy" id="4558"/>
    <lineage>
        <taxon>Eukaryota</taxon>
        <taxon>Viridiplantae</taxon>
        <taxon>Streptophyta</taxon>
        <taxon>Embryophyta</taxon>
        <taxon>Tracheophyta</taxon>
        <taxon>Spermatophyta</taxon>
        <taxon>Magnoliopsida</taxon>
        <taxon>Liliopsida</taxon>
        <taxon>Poales</taxon>
        <taxon>Poaceae</taxon>
        <taxon>PACMAD clade</taxon>
        <taxon>Panicoideae</taxon>
        <taxon>Andropogonodae</taxon>
        <taxon>Andropogoneae</taxon>
        <taxon>Sorghinae</taxon>
        <taxon>Sorghum</taxon>
    </lineage>
</organism>
<dbReference type="Proteomes" id="UP000000768">
    <property type="component" value="Chromosome 2"/>
</dbReference>
<name>A0A1B6QAE3_SORBI</name>
<dbReference type="ExpressionAtlas" id="A0A1B6QAE3">
    <property type="expression patterns" value="baseline"/>
</dbReference>